<dbReference type="RefSeq" id="WP_096492578.1">
    <property type="nucleotide sequence ID" value="NZ_CP023445.1"/>
</dbReference>
<evidence type="ECO:0000313" key="2">
    <source>
        <dbReference type="Proteomes" id="UP000218505"/>
    </source>
</evidence>
<organism evidence="1 2">
    <name type="scientific">Actinosynnema pretiosum</name>
    <dbReference type="NCBI Taxonomy" id="42197"/>
    <lineage>
        <taxon>Bacteria</taxon>
        <taxon>Bacillati</taxon>
        <taxon>Actinomycetota</taxon>
        <taxon>Actinomycetes</taxon>
        <taxon>Pseudonocardiales</taxon>
        <taxon>Pseudonocardiaceae</taxon>
        <taxon>Actinosynnema</taxon>
    </lineage>
</organism>
<dbReference type="EMBL" id="CP023445">
    <property type="protein sequence ID" value="ATE53640.1"/>
    <property type="molecule type" value="Genomic_DNA"/>
</dbReference>
<dbReference type="KEGG" id="apre:CNX65_10335"/>
<name>A0A290Z3N6_9PSEU</name>
<accession>A0A290Z3N6</accession>
<sequence>MPTSDQWLQVRKHLGQHRHAFAVQAADEYPDTPKLAGTPLLTSPLWTPAAPVPLDAIRLFRRAEHEFHGVTGAGDVATAQLPDDDQGERFPRYSAAMAALAAPAVFQNRSTYRLLSADLAKAHTMAFGAGTYFDGIDVGEACAHEYAARELGLVDGLALRQAVGDPCDPTRRPTNVAISTLTLRLDRTTGEATFFLHWRDPKRVGHAGGLYQVLPVGVFQASEDGPEHVDNDFSLWRSMIREFSEELLGTSEDHGGAVIDYDAWPFAARFTAELGERVRVFYLGMGVDPLTLATDMLTAAVVDAPLFDELFGDLVEANEEGRVLEAQAFTEDVVTRFVHDEPTQAAGAALLALAWEHRGALLA</sequence>
<proteinExistence type="predicted"/>
<keyword evidence="2" id="KW-1185">Reference proteome</keyword>
<dbReference type="Proteomes" id="UP000218505">
    <property type="component" value="Chromosome"/>
</dbReference>
<protein>
    <submittedName>
        <fullName evidence="1">Transcriptional regulator</fullName>
    </submittedName>
</protein>
<reference evidence="1" key="1">
    <citation type="submission" date="2017-09" db="EMBL/GenBank/DDBJ databases">
        <title>Complete Genome Sequence of ansamitocin-producing Bacterium Actinosynnema pretiosum X47.</title>
        <authorList>
            <person name="Cao G."/>
            <person name="Zong G."/>
            <person name="Zhong C."/>
            <person name="Fu J."/>
        </authorList>
    </citation>
    <scope>NUCLEOTIDE SEQUENCE [LARGE SCALE GENOMIC DNA]</scope>
    <source>
        <strain evidence="1">X47</strain>
    </source>
</reference>
<gene>
    <name evidence="1" type="ORF">CNX65_10335</name>
</gene>
<dbReference type="AlphaFoldDB" id="A0A290Z3N6"/>
<evidence type="ECO:0000313" key="1">
    <source>
        <dbReference type="EMBL" id="ATE53640.1"/>
    </source>
</evidence>